<evidence type="ECO:0000259" key="3">
    <source>
        <dbReference type="Pfam" id="PF12222"/>
    </source>
</evidence>
<protein>
    <submittedName>
        <fullName evidence="5">Aste57867_15066 protein</fullName>
    </submittedName>
</protein>
<dbReference type="Pfam" id="PF25156">
    <property type="entry name" value="PNGase_A_C"/>
    <property type="match status" value="1"/>
</dbReference>
<dbReference type="InterPro" id="IPR021102">
    <property type="entry name" value="PNGase_A"/>
</dbReference>
<organism evidence="5 6">
    <name type="scientific">Aphanomyces stellatus</name>
    <dbReference type="NCBI Taxonomy" id="120398"/>
    <lineage>
        <taxon>Eukaryota</taxon>
        <taxon>Sar</taxon>
        <taxon>Stramenopiles</taxon>
        <taxon>Oomycota</taxon>
        <taxon>Saprolegniomycetes</taxon>
        <taxon>Saprolegniales</taxon>
        <taxon>Verrucalvaceae</taxon>
        <taxon>Aphanomyces</taxon>
    </lineage>
</organism>
<dbReference type="PANTHER" id="PTHR31104">
    <property type="entry name" value="PEPTIDE-N4-(N-ACETYL-BETA-GLUCOSAMINYL)ASPARAGINE AMIDASE A PROTEIN"/>
    <property type="match status" value="1"/>
</dbReference>
<keyword evidence="2" id="KW-0732">Signal</keyword>
<gene>
    <name evidence="5" type="primary">Aste57867_15066</name>
    <name evidence="4" type="ORF">As57867_015010</name>
    <name evidence="5" type="ORF">ASTE57867_15066</name>
</gene>
<accession>A0A485L392</accession>
<name>A0A485L392_9STRA</name>
<feature type="domain" description="Peptide N-acetyl-beta-D-glucosaminyl asparaginase amidase A N-terminal" evidence="3">
    <location>
        <begin position="60"/>
        <end position="374"/>
    </location>
</feature>
<dbReference type="EMBL" id="VJMH01005618">
    <property type="protein sequence ID" value="KAF0694026.1"/>
    <property type="molecule type" value="Genomic_DNA"/>
</dbReference>
<evidence type="ECO:0000313" key="5">
    <source>
        <dbReference type="EMBL" id="VFT91880.1"/>
    </source>
</evidence>
<dbReference type="Proteomes" id="UP000332933">
    <property type="component" value="Unassembled WGS sequence"/>
</dbReference>
<dbReference type="EMBL" id="CAADRA010005639">
    <property type="protein sequence ID" value="VFT91880.1"/>
    <property type="molecule type" value="Genomic_DNA"/>
</dbReference>
<dbReference type="AlphaFoldDB" id="A0A485L392"/>
<keyword evidence="6" id="KW-1185">Reference proteome</keyword>
<reference evidence="5 6" key="1">
    <citation type="submission" date="2019-03" db="EMBL/GenBank/DDBJ databases">
        <authorList>
            <person name="Gaulin E."/>
            <person name="Dumas B."/>
        </authorList>
    </citation>
    <scope>NUCLEOTIDE SEQUENCE [LARGE SCALE GENOMIC DNA]</scope>
    <source>
        <strain evidence="5">CBS 568.67</strain>
    </source>
</reference>
<feature type="chain" id="PRO_5036355525" evidence="2">
    <location>
        <begin position="21"/>
        <end position="927"/>
    </location>
</feature>
<dbReference type="InterPro" id="IPR056948">
    <property type="entry name" value="PNGaseA_N"/>
</dbReference>
<proteinExistence type="predicted"/>
<evidence type="ECO:0000313" key="4">
    <source>
        <dbReference type="EMBL" id="KAF0694026.1"/>
    </source>
</evidence>
<feature type="region of interest" description="Disordered" evidence="1">
    <location>
        <begin position="858"/>
        <end position="893"/>
    </location>
</feature>
<sequence length="927" mass="102058">MVHCTLPTLLMAAIVVVGSAVDPSLAPSFGEVPLPLPPHSQSLELGLPADNTDAIDATAPRCSITLVADVTFGFTYGSPYQGQYPAPECAADPDYSLAFLRFSAHVDPGNQFDRIAAVWVDGLELLRTTTQEPSPNVGPAWDIYKEVSHYRHIFDAGGRVSVALDNVQDGTYVSAFHVTVVVDFFKPRADVPLFQRVPRVPDQVVALSNKNDRYHWFSVQPATRGNNFNDVVLPRNVDSLFVEIFTSHHGCDEFYYSNPPNEFVSAVGASCGSGAFRELQVWIDDKLVGAVWPFPLLYTGGLSPALWRPIVSTGAFQAPTYLVDLTPFLALVVDGKGHRFSFDVDYALDYWPTTGNLLVYLDKAGTATVATINTLQFDAHVVPDVTSSGQGSDVTLHVMASRQVVVDASVTTSEGTRHYRMVQAFEFDNFQVYWNGGSNQIWQHRATTRTTTTITNDDNDVLATTDRVHEFTNNGLYIYQPYWFPTMLRLNAVAVNVAPPVRVPLRQNTLHRLVNSARHDNNNIAPGNGFQSYRLNVTLDTIFHDHLTVTGDNTRVGVDGFDLSIVQHGAIQTDAAVGTTSTTSAALAAVNDTGCYSRHVQSVNTRYTANAEGHKCPYTANARAVWTKPPRSFLDAVRDTARAVLGGFFIDMPAAGMSGRWSRGGLPLPPTSGRTPVANPKLPTHPRGRYQLRVDMRSDVRVEEEQTITLEWQQRQLSSAKPKQPPVVPRMTTRLHRPQDEDDDDLKKIIETYTQMVLQRTDAIAAATTRRVLPHCKKRPAKAQQRVFMPTSRIRRAVQSAGVQRVVPIQTMVQPPPELMRIRLINTVPSALLASIAPPTMAKAVSAAAQTKRLPPRCLSATPRRKPDVAPARPQSAQPVMRPTVPTGLDTKPTVEVTTTGKVKLTVHMSHIRMENNGEDLLDDDDT</sequence>
<evidence type="ECO:0000256" key="1">
    <source>
        <dbReference type="SAM" id="MobiDB-lite"/>
    </source>
</evidence>
<dbReference type="OrthoDB" id="1612078at2759"/>
<feature type="signal peptide" evidence="2">
    <location>
        <begin position="1"/>
        <end position="20"/>
    </location>
</feature>
<evidence type="ECO:0000313" key="6">
    <source>
        <dbReference type="Proteomes" id="UP000332933"/>
    </source>
</evidence>
<dbReference type="Pfam" id="PF12222">
    <property type="entry name" value="PNGaseA"/>
    <property type="match status" value="1"/>
</dbReference>
<evidence type="ECO:0000256" key="2">
    <source>
        <dbReference type="SAM" id="SignalP"/>
    </source>
</evidence>
<reference evidence="4" key="2">
    <citation type="submission" date="2019-06" db="EMBL/GenBank/DDBJ databases">
        <title>Genomics analysis of Aphanomyces spp. identifies a new class of oomycete effector associated with host adaptation.</title>
        <authorList>
            <person name="Gaulin E."/>
        </authorList>
    </citation>
    <scope>NUCLEOTIDE SEQUENCE</scope>
    <source>
        <strain evidence="4">CBS 578.67</strain>
    </source>
</reference>
<feature type="region of interest" description="Disordered" evidence="1">
    <location>
        <begin position="667"/>
        <end position="687"/>
    </location>
</feature>